<dbReference type="GO" id="GO:0016460">
    <property type="term" value="C:myosin II complex"/>
    <property type="evidence" value="ECO:0007669"/>
    <property type="project" value="TreeGrafter"/>
</dbReference>
<keyword evidence="2" id="KW-0677">Repeat</keyword>
<comment type="caution">
    <text evidence="5">The sequence shown here is derived from an EMBL/GenBank/DDBJ whole genome shotgun (WGS) entry which is preliminary data.</text>
</comment>
<evidence type="ECO:0000259" key="4">
    <source>
        <dbReference type="PROSITE" id="PS50222"/>
    </source>
</evidence>
<sequence length="158" mass="18036">MSDQLNDQQMSEYRESFALFDKNGDGAIDVKELGHVMRSLGQDPTEDELKDMIHDVDSDNNGTIDFNEFLTIMSRMKGNEETENDLVEAFKVFDKDQDGSITQDELRSVMSNLGQKLSPQELDEMIKEADTDGDGKINYKEFVKMMVSLFFTCKNCSF</sequence>
<feature type="domain" description="EF-hand" evidence="4">
    <location>
        <begin position="117"/>
        <end position="152"/>
    </location>
</feature>
<keyword evidence="6" id="KW-1185">Reference proteome</keyword>
<proteinExistence type="predicted"/>
<name>A0A8H7QC80_9FUNG</name>
<dbReference type="SUPFAM" id="SSF47473">
    <property type="entry name" value="EF-hand"/>
    <property type="match status" value="1"/>
</dbReference>
<dbReference type="Pfam" id="PF13499">
    <property type="entry name" value="EF-hand_7"/>
    <property type="match status" value="2"/>
</dbReference>
<dbReference type="PROSITE" id="PS00018">
    <property type="entry name" value="EF_HAND_1"/>
    <property type="match status" value="4"/>
</dbReference>
<dbReference type="InterPro" id="IPR050230">
    <property type="entry name" value="CALM/Myosin/TropC-like"/>
</dbReference>
<reference evidence="5" key="1">
    <citation type="submission" date="2020-12" db="EMBL/GenBank/DDBJ databases">
        <title>Metabolic potential, ecology and presence of endohyphal bacteria is reflected in genomic diversity of Mucoromycotina.</title>
        <authorList>
            <person name="Muszewska A."/>
            <person name="Okrasinska A."/>
            <person name="Steczkiewicz K."/>
            <person name="Drgas O."/>
            <person name="Orlowska M."/>
            <person name="Perlinska-Lenart U."/>
            <person name="Aleksandrzak-Piekarczyk T."/>
            <person name="Szatraj K."/>
            <person name="Zielenkiewicz U."/>
            <person name="Pilsyk S."/>
            <person name="Malc E."/>
            <person name="Mieczkowski P."/>
            <person name="Kruszewska J.S."/>
            <person name="Biernat P."/>
            <person name="Pawlowska J."/>
        </authorList>
    </citation>
    <scope>NUCLEOTIDE SEQUENCE</scope>
    <source>
        <strain evidence="5">CBS 226.32</strain>
    </source>
</reference>
<dbReference type="Gene3D" id="1.10.238.10">
    <property type="entry name" value="EF-hand"/>
    <property type="match status" value="3"/>
</dbReference>
<dbReference type="PANTHER" id="PTHR23048">
    <property type="entry name" value="MYOSIN LIGHT CHAIN 1, 3"/>
    <property type="match status" value="1"/>
</dbReference>
<evidence type="ECO:0000256" key="3">
    <source>
        <dbReference type="ARBA" id="ARBA00022837"/>
    </source>
</evidence>
<evidence type="ECO:0000313" key="6">
    <source>
        <dbReference type="Proteomes" id="UP000650833"/>
    </source>
</evidence>
<feature type="domain" description="EF-hand" evidence="4">
    <location>
        <begin position="44"/>
        <end position="79"/>
    </location>
</feature>
<dbReference type="PANTHER" id="PTHR23048:SF0">
    <property type="entry name" value="CALMODULIN LIKE 3"/>
    <property type="match status" value="1"/>
</dbReference>
<accession>A0A8H7QC80</accession>
<dbReference type="Proteomes" id="UP000650833">
    <property type="component" value="Unassembled WGS sequence"/>
</dbReference>
<dbReference type="EMBL" id="JAEPRC010001157">
    <property type="protein sequence ID" value="KAG2189843.1"/>
    <property type="molecule type" value="Genomic_DNA"/>
</dbReference>
<gene>
    <name evidence="5" type="ORF">INT46_010531</name>
</gene>
<keyword evidence="3" id="KW-0106">Calcium</keyword>
<dbReference type="OrthoDB" id="26525at2759"/>
<dbReference type="SMART" id="SM00054">
    <property type="entry name" value="EFh"/>
    <property type="match status" value="4"/>
</dbReference>
<evidence type="ECO:0000256" key="2">
    <source>
        <dbReference type="ARBA" id="ARBA00022737"/>
    </source>
</evidence>
<feature type="domain" description="EF-hand" evidence="4">
    <location>
        <begin position="81"/>
        <end position="116"/>
    </location>
</feature>
<organism evidence="5 6">
    <name type="scientific">Mucor plumbeus</name>
    <dbReference type="NCBI Taxonomy" id="97098"/>
    <lineage>
        <taxon>Eukaryota</taxon>
        <taxon>Fungi</taxon>
        <taxon>Fungi incertae sedis</taxon>
        <taxon>Mucoromycota</taxon>
        <taxon>Mucoromycotina</taxon>
        <taxon>Mucoromycetes</taxon>
        <taxon>Mucorales</taxon>
        <taxon>Mucorineae</taxon>
        <taxon>Mucoraceae</taxon>
        <taxon>Mucor</taxon>
    </lineage>
</organism>
<dbReference type="FunFam" id="1.10.238.10:FF:000181">
    <property type="entry name" value="CALML5 isoform 1"/>
    <property type="match status" value="1"/>
</dbReference>
<evidence type="ECO:0000313" key="5">
    <source>
        <dbReference type="EMBL" id="KAG2189843.1"/>
    </source>
</evidence>
<feature type="domain" description="EF-hand" evidence="4">
    <location>
        <begin position="8"/>
        <end position="43"/>
    </location>
</feature>
<dbReference type="FunFam" id="1.10.238.10:FF:000251">
    <property type="entry name" value="Calmodulin-related protein 97A"/>
    <property type="match status" value="1"/>
</dbReference>
<dbReference type="InterPro" id="IPR002048">
    <property type="entry name" value="EF_hand_dom"/>
</dbReference>
<keyword evidence="1" id="KW-0479">Metal-binding</keyword>
<dbReference type="GO" id="GO:0005509">
    <property type="term" value="F:calcium ion binding"/>
    <property type="evidence" value="ECO:0007669"/>
    <property type="project" value="InterPro"/>
</dbReference>
<evidence type="ECO:0000256" key="1">
    <source>
        <dbReference type="ARBA" id="ARBA00022723"/>
    </source>
</evidence>
<dbReference type="PROSITE" id="PS50222">
    <property type="entry name" value="EF_HAND_2"/>
    <property type="match status" value="4"/>
</dbReference>
<dbReference type="AlphaFoldDB" id="A0A8H7QC80"/>
<dbReference type="InterPro" id="IPR018247">
    <property type="entry name" value="EF_Hand_1_Ca_BS"/>
</dbReference>
<protein>
    <recommendedName>
        <fullName evidence="4">EF-hand domain-containing protein</fullName>
    </recommendedName>
</protein>
<dbReference type="InterPro" id="IPR011992">
    <property type="entry name" value="EF-hand-dom_pair"/>
</dbReference>